<protein>
    <submittedName>
        <fullName evidence="1">Uncharacterized protein</fullName>
    </submittedName>
</protein>
<dbReference type="HOGENOM" id="CLU_177796_0_0_11"/>
<dbReference type="RefSeq" id="WP_012244641.1">
    <property type="nucleotide sequence ID" value="NC_010168.1"/>
</dbReference>
<reference evidence="2" key="1">
    <citation type="journal article" date="2008" name="J. Bacteriol.">
        <title>Genome sequence of the fish pathogen Renibacterium salmoninarum suggests reductive evolution away from an environmental Arthrobacter ancestor.</title>
        <authorList>
            <person name="Wiens G.D."/>
            <person name="Rockey D.D."/>
            <person name="Wu Z."/>
            <person name="Chang J."/>
            <person name="Levy R."/>
            <person name="Crane S."/>
            <person name="Chen D.S."/>
            <person name="Capri G.R."/>
            <person name="Burnett J.R."/>
            <person name="Sudheesh P.S."/>
            <person name="Schipma M.J."/>
            <person name="Burd H."/>
            <person name="Bhattacharyya A."/>
            <person name="Rhodes L.D."/>
            <person name="Kaul R."/>
            <person name="Strom M.S."/>
        </authorList>
    </citation>
    <scope>NUCLEOTIDE SEQUENCE [LARGE SCALE GENOMIC DNA]</scope>
    <source>
        <strain evidence="2">ATCC 33209 / DSM 20767 / JCM 11484 / NBRC 15589 / NCIMB 2235</strain>
    </source>
</reference>
<sequence length="89" mass="9933">MTEMLGANPAELRLLAADMEKSATSFDSARTQLASTFNSIRWRGPDAAHSIDGFHNRQLPQLVSAVSLLRDCAKKLRNNADEQEKSQFR</sequence>
<dbReference type="KEGG" id="rsa:RSal33209_1217"/>
<dbReference type="Proteomes" id="UP000002007">
    <property type="component" value="Chromosome"/>
</dbReference>
<name>A9WPH0_RENSM</name>
<evidence type="ECO:0000313" key="2">
    <source>
        <dbReference type="Proteomes" id="UP000002007"/>
    </source>
</evidence>
<accession>A9WPH0</accession>
<organism evidence="1 2">
    <name type="scientific">Renibacterium salmoninarum (strain ATCC 33209 / DSM 20767 / JCM 11484 / NBRC 15589 / NCIMB 2235)</name>
    <dbReference type="NCBI Taxonomy" id="288705"/>
    <lineage>
        <taxon>Bacteria</taxon>
        <taxon>Bacillati</taxon>
        <taxon>Actinomycetota</taxon>
        <taxon>Actinomycetes</taxon>
        <taxon>Micrococcales</taxon>
        <taxon>Micrococcaceae</taxon>
        <taxon>Renibacterium</taxon>
    </lineage>
</organism>
<dbReference type="EMBL" id="CP000910">
    <property type="protein sequence ID" value="ABY22955.1"/>
    <property type="molecule type" value="Genomic_DNA"/>
</dbReference>
<keyword evidence="2" id="KW-1185">Reference proteome</keyword>
<dbReference type="Gene3D" id="1.10.287.1060">
    <property type="entry name" value="ESAT-6-like"/>
    <property type="match status" value="1"/>
</dbReference>
<gene>
    <name evidence="1" type="ordered locus">RSal33209_1217</name>
</gene>
<evidence type="ECO:0000313" key="1">
    <source>
        <dbReference type="EMBL" id="ABY22955.1"/>
    </source>
</evidence>
<dbReference type="InterPro" id="IPR036689">
    <property type="entry name" value="ESAT-6-like_sf"/>
</dbReference>
<dbReference type="AlphaFoldDB" id="A9WPH0"/>
<dbReference type="STRING" id="288705.RSal33209_1217"/>
<dbReference type="SUPFAM" id="SSF140453">
    <property type="entry name" value="EsxAB dimer-like"/>
    <property type="match status" value="1"/>
</dbReference>
<proteinExistence type="predicted"/>